<evidence type="ECO:0000256" key="5">
    <source>
        <dbReference type="SAM" id="MobiDB-lite"/>
    </source>
</evidence>
<feature type="transmembrane region" description="Helical" evidence="6">
    <location>
        <begin position="208"/>
        <end position="228"/>
    </location>
</feature>
<feature type="transmembrane region" description="Helical" evidence="6">
    <location>
        <begin position="274"/>
        <end position="294"/>
    </location>
</feature>
<evidence type="ECO:0000256" key="2">
    <source>
        <dbReference type="ARBA" id="ARBA00022692"/>
    </source>
</evidence>
<dbReference type="Proteomes" id="UP000521379">
    <property type="component" value="Unassembled WGS sequence"/>
</dbReference>
<evidence type="ECO:0000313" key="7">
    <source>
        <dbReference type="EMBL" id="NKE10397.1"/>
    </source>
</evidence>
<evidence type="ECO:0000256" key="4">
    <source>
        <dbReference type="ARBA" id="ARBA00023136"/>
    </source>
</evidence>
<keyword evidence="2 6" id="KW-0812">Transmembrane</keyword>
<comment type="caution">
    <text evidence="7">The sequence shown here is derived from an EMBL/GenBank/DDBJ whole genome shotgun (WGS) entry which is preliminary data.</text>
</comment>
<dbReference type="AlphaFoldDB" id="A0A846TYW8"/>
<evidence type="ECO:0000256" key="1">
    <source>
        <dbReference type="ARBA" id="ARBA00004141"/>
    </source>
</evidence>
<dbReference type="InterPro" id="IPR019109">
    <property type="entry name" value="MamF_MmsF"/>
</dbReference>
<dbReference type="Pfam" id="PF09685">
    <property type="entry name" value="MamF_MmsF"/>
    <property type="match status" value="1"/>
</dbReference>
<feature type="compositionally biased region" description="Low complexity" evidence="5">
    <location>
        <begin position="162"/>
        <end position="185"/>
    </location>
</feature>
<sequence>MSTDDTTPSAPQFNSNDDAAPHPADSHPAQAGQTAGGERHGSHSTSAANQAEAPQAPQSAQSAQSAQTPGAQHPQDGGPGQAQYGGADQAQYGGPDQPHSGAQGQAQYGAASQPQYGTQNQNPYGAQGQGTYGVPGQPQHGAPGQAQYGAPAYGSGNGQGHQTGSQGQQQGYQQTQQQGYQSGPYQFSGMQPQDARLWATLTHLAAPALYLLSAGFAGFVAPLILWLVFKEKDPLVRQAGAGSFNFNFALMLISIAAWVLGIVTLGLLLPLTGLVLTIVFIVQVVFGILGAMAANKGEAYKYPFEVGILK</sequence>
<feature type="compositionally biased region" description="Low complexity" evidence="5">
    <location>
        <begin position="135"/>
        <end position="154"/>
    </location>
</feature>
<feature type="compositionally biased region" description="Low complexity" evidence="5">
    <location>
        <begin position="46"/>
        <end position="117"/>
    </location>
</feature>
<keyword evidence="3 6" id="KW-1133">Transmembrane helix</keyword>
<accession>A0A846TYW8</accession>
<organism evidence="7 8">
    <name type="scientific">Kocuria subflava</name>
    <dbReference type="NCBI Taxonomy" id="1736139"/>
    <lineage>
        <taxon>Bacteria</taxon>
        <taxon>Bacillati</taxon>
        <taxon>Actinomycetota</taxon>
        <taxon>Actinomycetes</taxon>
        <taxon>Micrococcales</taxon>
        <taxon>Micrococcaceae</taxon>
        <taxon>Kocuria</taxon>
    </lineage>
</organism>
<feature type="transmembrane region" description="Helical" evidence="6">
    <location>
        <begin position="248"/>
        <end position="268"/>
    </location>
</feature>
<evidence type="ECO:0000256" key="3">
    <source>
        <dbReference type="ARBA" id="ARBA00022989"/>
    </source>
</evidence>
<name>A0A846TYW8_9MICC</name>
<feature type="compositionally biased region" description="Polar residues" evidence="5">
    <location>
        <begin position="1"/>
        <end position="13"/>
    </location>
</feature>
<proteinExistence type="predicted"/>
<feature type="compositionally biased region" description="Low complexity" evidence="5">
    <location>
        <begin position="14"/>
        <end position="29"/>
    </location>
</feature>
<comment type="subcellular location">
    <subcellularLocation>
        <location evidence="1">Membrane</location>
        <topology evidence="1">Multi-pass membrane protein</topology>
    </subcellularLocation>
</comment>
<feature type="region of interest" description="Disordered" evidence="5">
    <location>
        <begin position="1"/>
        <end position="185"/>
    </location>
</feature>
<dbReference type="EMBL" id="JAAVUN010000024">
    <property type="protein sequence ID" value="NKE10397.1"/>
    <property type="molecule type" value="Genomic_DNA"/>
</dbReference>
<evidence type="ECO:0000256" key="6">
    <source>
        <dbReference type="SAM" id="Phobius"/>
    </source>
</evidence>
<protein>
    <submittedName>
        <fullName evidence="7">DUF4870 domain-containing protein</fullName>
    </submittedName>
</protein>
<dbReference type="RefSeq" id="WP_119933438.1">
    <property type="nucleotide sequence ID" value="NZ_JAAVUN010000024.1"/>
</dbReference>
<gene>
    <name evidence="7" type="ORF">GTW58_10750</name>
</gene>
<keyword evidence="8" id="KW-1185">Reference proteome</keyword>
<keyword evidence="4 6" id="KW-0472">Membrane</keyword>
<reference evidence="7 8" key="1">
    <citation type="submission" date="2020-02" db="EMBL/GenBank/DDBJ databases">
        <authorList>
            <person name="Sun Q."/>
        </authorList>
    </citation>
    <scope>NUCLEOTIDE SEQUENCE [LARGE SCALE GENOMIC DNA]</scope>
    <source>
        <strain evidence="7 8">YIM 13062</strain>
    </source>
</reference>
<evidence type="ECO:0000313" key="8">
    <source>
        <dbReference type="Proteomes" id="UP000521379"/>
    </source>
</evidence>